<dbReference type="RefSeq" id="WP_407992424.1">
    <property type="nucleotide sequence ID" value="NZ_AP035882.1"/>
</dbReference>
<dbReference type="Gene3D" id="2.60.120.200">
    <property type="match status" value="1"/>
</dbReference>
<accession>A0AB33K8N7</accession>
<reference evidence="2" key="1">
    <citation type="submission" date="2024-07" db="EMBL/GenBank/DDBJ databases">
        <title>Complete genome sequences of cellulolytic bacteria, Kitasatospora sp. CMC57 and Streptomyces sp. CMC78, isolated from Japanese agricultural soil.</title>
        <authorList>
            <person name="Hashimoto T."/>
            <person name="Ito M."/>
            <person name="Iwamoto M."/>
            <person name="Fukahori D."/>
            <person name="Shoda T."/>
            <person name="Sakoda M."/>
            <person name="Morohoshi T."/>
            <person name="Mitsuboshi M."/>
            <person name="Nishizawa T."/>
        </authorList>
    </citation>
    <scope>NUCLEOTIDE SEQUENCE</scope>
    <source>
        <strain evidence="2">CMC57</strain>
        <plasmid evidence="2">pCMC57_01</plasmid>
    </source>
</reference>
<dbReference type="EMBL" id="AP035882">
    <property type="protein sequence ID" value="BFP50033.1"/>
    <property type="molecule type" value="Genomic_DNA"/>
</dbReference>
<dbReference type="SUPFAM" id="SSF49899">
    <property type="entry name" value="Concanavalin A-like lectins/glucanases"/>
    <property type="match status" value="1"/>
</dbReference>
<name>A0AB33K8N7_9ACTN</name>
<protein>
    <recommendedName>
        <fullName evidence="3">LamG-like jellyroll fold domain-containing protein</fullName>
    </recommendedName>
</protein>
<gene>
    <name evidence="2" type="ORF">KCMC57_64010</name>
</gene>
<evidence type="ECO:0000313" key="2">
    <source>
        <dbReference type="EMBL" id="BFP50033.1"/>
    </source>
</evidence>
<dbReference type="Gene3D" id="2.60.120.260">
    <property type="entry name" value="Galactose-binding domain-like"/>
    <property type="match status" value="1"/>
</dbReference>
<proteinExistence type="predicted"/>
<dbReference type="AlphaFoldDB" id="A0AB33K8N7"/>
<keyword evidence="2" id="KW-0614">Plasmid</keyword>
<sequence>MALNTNWPVLEYAWSPASAGANGGLVPGGPLVDVSTYTRSRATVQRGRQYETDQVRSGEYSHTWDNRGGQFDPSNSAGPWYGSVVPYQPFRIRAQWPPTANLLTQLQATGGDLGGYPTGSFPQTAGWESGTDVTGGITTTSGTAWQGTRVFQFRVPNLSPNHSPIAATRQPPVTPGTTYTLQVRVRNITPSTTLTVNAQITWSTLAGFTTPTRSSTQVLTGSASAAWTTITLTATAPANATGCYFGVETGAATTALTDMQLDGCQWERGSTATTWTAPGVWYPLYGGFVERYPAAWSHSGTYGTVTPTATDAFSMLSQIDLKGVFDEELARATPRFVLPLSDPSDSDRFADSTGTIPPAVLAVSKYGPGTITAGTQVTSASPTGGFIGSTGTVITVANPNPGSITNQPATFISLGSAGVLGPANPASWARMIAFRCTSGTPANASIIWSAFDSQHTSVPIGSGITLGIDNSGHAYFNLSGPTSGTVSLTLTSMAVADSNWHLAIFGYDNANMYLTIDGVSVTSAVGTGYAPTGIIGDNIGTYVDPTIGDGTSLNFQGDLALAAEFPAVPGTTRTATMYAAWRNAFTGDSANARYQRILDYAGYTGAVAIDTALTTSMGPALIAGQDALSALQGVVDTENGEHFVARDGTMTFRSRSARYNAITPAFTFGENTATGEWPYEDIKLDYDPTRVANLVQVTQASTSQVLTAADSGSQTKYFRRPLTRTVNSSSTNECQDAANYLLSRFKTPAQRVSGIRLHPSAMPALWPVCLSLELGTRVRVVRRPPAATAITLDCFVESIDWEFTEKGDATCTLQLSPADISPYGVFAAFHTQLNATISSGVTSIVIKAGADNQNPAAAQLPVNGQLILGLGTANQETVTIASVGTTTAGWTTATITLAAATTKAHTALDVVCELLPAGITDATTWDNSAKFDSKVFAY</sequence>
<geneLocation type="plasmid" evidence="2">
    <name>pCMC57_01</name>
</geneLocation>
<feature type="region of interest" description="Disordered" evidence="1">
    <location>
        <begin position="43"/>
        <end position="68"/>
    </location>
</feature>
<dbReference type="KEGG" id="kic:KCMC57_64010"/>
<organism evidence="2">
    <name type="scientific">Kitasatospora sp. CMC57</name>
    <dbReference type="NCBI Taxonomy" id="3231513"/>
    <lineage>
        <taxon>Bacteria</taxon>
        <taxon>Bacillati</taxon>
        <taxon>Actinomycetota</taxon>
        <taxon>Actinomycetes</taxon>
        <taxon>Kitasatosporales</taxon>
        <taxon>Streptomycetaceae</taxon>
        <taxon>Kitasatospora</taxon>
    </lineage>
</organism>
<evidence type="ECO:0000256" key="1">
    <source>
        <dbReference type="SAM" id="MobiDB-lite"/>
    </source>
</evidence>
<dbReference type="InterPro" id="IPR013320">
    <property type="entry name" value="ConA-like_dom_sf"/>
</dbReference>
<evidence type="ECO:0008006" key="3">
    <source>
        <dbReference type="Google" id="ProtNLM"/>
    </source>
</evidence>